<dbReference type="AlphaFoldDB" id="A0A564YHP9"/>
<sequence length="103" mass="11625">MSEAVTIIETALSEDVTARTPTKMTTETASAENLLRADNTRNSRKHLSAYQELTRKSHRLNNVSWAIVHPRQYSLSDCKTRHDVSASPFRHGCKNDILTILIC</sequence>
<feature type="region of interest" description="Disordered" evidence="1">
    <location>
        <begin position="16"/>
        <end position="41"/>
    </location>
</feature>
<feature type="compositionally biased region" description="Polar residues" evidence="1">
    <location>
        <begin position="19"/>
        <end position="31"/>
    </location>
</feature>
<evidence type="ECO:0000313" key="2">
    <source>
        <dbReference type="EMBL" id="VUZ46827.1"/>
    </source>
</evidence>
<proteinExistence type="predicted"/>
<dbReference type="EMBL" id="CABIJS010000222">
    <property type="protein sequence ID" value="VUZ46827.1"/>
    <property type="molecule type" value="Genomic_DNA"/>
</dbReference>
<protein>
    <submittedName>
        <fullName evidence="2">Uncharacterized protein</fullName>
    </submittedName>
</protein>
<organism evidence="2 3">
    <name type="scientific">Hymenolepis diminuta</name>
    <name type="common">Rat tapeworm</name>
    <dbReference type="NCBI Taxonomy" id="6216"/>
    <lineage>
        <taxon>Eukaryota</taxon>
        <taxon>Metazoa</taxon>
        <taxon>Spiralia</taxon>
        <taxon>Lophotrochozoa</taxon>
        <taxon>Platyhelminthes</taxon>
        <taxon>Cestoda</taxon>
        <taxon>Eucestoda</taxon>
        <taxon>Cyclophyllidea</taxon>
        <taxon>Hymenolepididae</taxon>
        <taxon>Hymenolepis</taxon>
    </lineage>
</organism>
<keyword evidence="3" id="KW-1185">Reference proteome</keyword>
<evidence type="ECO:0000256" key="1">
    <source>
        <dbReference type="SAM" id="MobiDB-lite"/>
    </source>
</evidence>
<evidence type="ECO:0000313" key="3">
    <source>
        <dbReference type="Proteomes" id="UP000321570"/>
    </source>
</evidence>
<dbReference type="Proteomes" id="UP000321570">
    <property type="component" value="Unassembled WGS sequence"/>
</dbReference>
<reference evidence="2 3" key="1">
    <citation type="submission" date="2019-07" db="EMBL/GenBank/DDBJ databases">
        <authorList>
            <person name="Jastrzebski P J."/>
            <person name="Paukszto L."/>
            <person name="Jastrzebski P J."/>
        </authorList>
    </citation>
    <scope>NUCLEOTIDE SEQUENCE [LARGE SCALE GENOMIC DNA]</scope>
    <source>
        <strain evidence="2 3">WMS-il1</strain>
    </source>
</reference>
<name>A0A564YHP9_HYMDI</name>
<gene>
    <name evidence="2" type="ORF">WMSIL1_LOCUS6738</name>
</gene>
<accession>A0A564YHP9</accession>